<evidence type="ECO:0000259" key="9">
    <source>
        <dbReference type="PROSITE" id="PS50076"/>
    </source>
</evidence>
<gene>
    <name evidence="10" type="ORF">BDY21DRAFT_268091</name>
</gene>
<keyword evidence="4 7" id="KW-0802">TPR repeat</keyword>
<dbReference type="Pfam" id="PF00226">
    <property type="entry name" value="DnaJ"/>
    <property type="match status" value="1"/>
</dbReference>
<dbReference type="PANTHER" id="PTHR44140">
    <property type="entry name" value="LD25575P"/>
    <property type="match status" value="1"/>
</dbReference>
<evidence type="ECO:0000256" key="2">
    <source>
        <dbReference type="ARBA" id="ARBA00022729"/>
    </source>
</evidence>
<dbReference type="OrthoDB" id="1726119at2759"/>
<dbReference type="CDD" id="cd06257">
    <property type="entry name" value="DnaJ"/>
    <property type="match status" value="1"/>
</dbReference>
<dbReference type="AlphaFoldDB" id="A0A6A6P6H2"/>
<dbReference type="GO" id="GO:0034975">
    <property type="term" value="P:protein folding in endoplasmic reticulum"/>
    <property type="evidence" value="ECO:0007669"/>
    <property type="project" value="TreeGrafter"/>
</dbReference>
<protein>
    <recommendedName>
        <fullName evidence="6">Tetratricopeptide repeat and J domain-containing co-chaperone DNJ1</fullName>
    </recommendedName>
</protein>
<accession>A0A6A6P6H2</accession>
<dbReference type="Pfam" id="PF13431">
    <property type="entry name" value="TPR_17"/>
    <property type="match status" value="1"/>
</dbReference>
<dbReference type="GO" id="GO:0051087">
    <property type="term" value="F:protein-folding chaperone binding"/>
    <property type="evidence" value="ECO:0007669"/>
    <property type="project" value="TreeGrafter"/>
</dbReference>
<dbReference type="SMART" id="SM00271">
    <property type="entry name" value="DnaJ"/>
    <property type="match status" value="1"/>
</dbReference>
<dbReference type="Gene3D" id="1.25.40.10">
    <property type="entry name" value="Tetratricopeptide repeat domain"/>
    <property type="match status" value="1"/>
</dbReference>
<evidence type="ECO:0000256" key="6">
    <source>
        <dbReference type="ARBA" id="ARBA00073740"/>
    </source>
</evidence>
<evidence type="ECO:0000256" key="5">
    <source>
        <dbReference type="ARBA" id="ARBA00022824"/>
    </source>
</evidence>
<reference evidence="10" key="1">
    <citation type="journal article" date="2020" name="Stud. Mycol.">
        <title>101 Dothideomycetes genomes: a test case for predicting lifestyles and emergence of pathogens.</title>
        <authorList>
            <person name="Haridas S."/>
            <person name="Albert R."/>
            <person name="Binder M."/>
            <person name="Bloem J."/>
            <person name="Labutti K."/>
            <person name="Salamov A."/>
            <person name="Andreopoulos B."/>
            <person name="Baker S."/>
            <person name="Barry K."/>
            <person name="Bills G."/>
            <person name="Bluhm B."/>
            <person name="Cannon C."/>
            <person name="Castanera R."/>
            <person name="Culley D."/>
            <person name="Daum C."/>
            <person name="Ezra D."/>
            <person name="Gonzalez J."/>
            <person name="Henrissat B."/>
            <person name="Kuo A."/>
            <person name="Liang C."/>
            <person name="Lipzen A."/>
            <person name="Lutzoni F."/>
            <person name="Magnuson J."/>
            <person name="Mondo S."/>
            <person name="Nolan M."/>
            <person name="Ohm R."/>
            <person name="Pangilinan J."/>
            <person name="Park H.-J."/>
            <person name="Ramirez L."/>
            <person name="Alfaro M."/>
            <person name="Sun H."/>
            <person name="Tritt A."/>
            <person name="Yoshinaga Y."/>
            <person name="Zwiers L.-H."/>
            <person name="Turgeon B."/>
            <person name="Goodwin S."/>
            <person name="Spatafora J."/>
            <person name="Crous P."/>
            <person name="Grigoriev I."/>
        </authorList>
    </citation>
    <scope>NUCLEOTIDE SEQUENCE</scope>
    <source>
        <strain evidence="10">ATCC 16933</strain>
    </source>
</reference>
<evidence type="ECO:0000313" key="10">
    <source>
        <dbReference type="EMBL" id="KAF2459595.1"/>
    </source>
</evidence>
<comment type="subcellular location">
    <subcellularLocation>
        <location evidence="1">Endoplasmic reticulum lumen</location>
    </subcellularLocation>
</comment>
<dbReference type="SUPFAM" id="SSF48452">
    <property type="entry name" value="TPR-like"/>
    <property type="match status" value="1"/>
</dbReference>
<feature type="non-terminal residue" evidence="10">
    <location>
        <position position="513"/>
    </location>
</feature>
<keyword evidence="2" id="KW-0732">Signal</keyword>
<evidence type="ECO:0000256" key="1">
    <source>
        <dbReference type="ARBA" id="ARBA00004319"/>
    </source>
</evidence>
<dbReference type="PANTHER" id="PTHR44140:SF2">
    <property type="entry name" value="LD25575P"/>
    <property type="match status" value="1"/>
</dbReference>
<sequence>PTPSLTLTAADFPADAPTSQLLSAAASELAAGHSSDALSLFDAALARDPSDYLALFKRGATYLSLGKTNQAQADFDRALALKPDFEGALLQRARLKARRADWAGARRDLKGVGAKGKEGERARKEIAELEEAQGAAALAYDAEAKGQWEECVSQAGVAVQVASQAVELRRLRARCRVEAGDTVEALADLQHVVGLAPGSVEPHLQISATTFYALGETEKGLSAIRKCLQSDPDSKECMKLMKREKKLEKGISKVKQMLERQQFASATRLLIPAGEDTGLLQDVKDDMKEYRAAGYIHGKATAGLYATLLEMTCEAYYQMGNMKKAAPYCTETLTLKSGSLYPLLAQARQFLVDDDFEAALRVLADAKDGGHGSHPEFTRLMREAQMLQRRSKEKDYYKVLGLKRDASEKEIRKAYRGLTKLYHPDKAAAQGISKEDAEKKMAAINEAYEVLSDPELKARFDAGDDPNNQEHGSPFGSGPGNQFFFKQGGGPFGGGGSGFKFASGGFGGFGGFP</sequence>
<dbReference type="InterPro" id="IPR011990">
    <property type="entry name" value="TPR-like_helical_dom_sf"/>
</dbReference>
<dbReference type="PROSITE" id="PS50076">
    <property type="entry name" value="DNAJ_2"/>
    <property type="match status" value="1"/>
</dbReference>
<dbReference type="Gene3D" id="1.10.287.110">
    <property type="entry name" value="DnaJ domain"/>
    <property type="match status" value="1"/>
</dbReference>
<dbReference type="FunFam" id="1.25.40.10:FF:000224">
    <property type="entry name" value="DnaJ and TPR domain protein"/>
    <property type="match status" value="1"/>
</dbReference>
<dbReference type="GO" id="GO:0005788">
    <property type="term" value="C:endoplasmic reticulum lumen"/>
    <property type="evidence" value="ECO:0007669"/>
    <property type="project" value="UniProtKB-SubCell"/>
</dbReference>
<feature type="repeat" description="TPR" evidence="7">
    <location>
        <begin position="52"/>
        <end position="85"/>
    </location>
</feature>
<keyword evidence="11" id="KW-1185">Reference proteome</keyword>
<keyword evidence="3" id="KW-0677">Repeat</keyword>
<dbReference type="PROSITE" id="PS50005">
    <property type="entry name" value="TPR"/>
    <property type="match status" value="1"/>
</dbReference>
<feature type="non-terminal residue" evidence="10">
    <location>
        <position position="1"/>
    </location>
</feature>
<dbReference type="SMART" id="SM00028">
    <property type="entry name" value="TPR"/>
    <property type="match status" value="5"/>
</dbReference>
<dbReference type="PRINTS" id="PR00625">
    <property type="entry name" value="JDOMAIN"/>
</dbReference>
<dbReference type="InterPro" id="IPR001623">
    <property type="entry name" value="DnaJ_domain"/>
</dbReference>
<proteinExistence type="predicted"/>
<dbReference type="EMBL" id="MU001675">
    <property type="protein sequence ID" value="KAF2459595.1"/>
    <property type="molecule type" value="Genomic_DNA"/>
</dbReference>
<dbReference type="Proteomes" id="UP000799766">
    <property type="component" value="Unassembled WGS sequence"/>
</dbReference>
<dbReference type="GO" id="GO:0051787">
    <property type="term" value="F:misfolded protein binding"/>
    <property type="evidence" value="ECO:0007669"/>
    <property type="project" value="TreeGrafter"/>
</dbReference>
<dbReference type="SUPFAM" id="SSF46565">
    <property type="entry name" value="Chaperone J-domain"/>
    <property type="match status" value="1"/>
</dbReference>
<name>A0A6A6P6H2_9PEZI</name>
<evidence type="ECO:0000256" key="7">
    <source>
        <dbReference type="PROSITE-ProRule" id="PRU00339"/>
    </source>
</evidence>
<evidence type="ECO:0000256" key="8">
    <source>
        <dbReference type="SAM" id="MobiDB-lite"/>
    </source>
</evidence>
<dbReference type="InterPro" id="IPR036869">
    <property type="entry name" value="J_dom_sf"/>
</dbReference>
<evidence type="ECO:0000256" key="4">
    <source>
        <dbReference type="ARBA" id="ARBA00022803"/>
    </source>
</evidence>
<evidence type="ECO:0000313" key="11">
    <source>
        <dbReference type="Proteomes" id="UP000799766"/>
    </source>
</evidence>
<evidence type="ECO:0000256" key="3">
    <source>
        <dbReference type="ARBA" id="ARBA00022737"/>
    </source>
</evidence>
<organism evidence="10 11">
    <name type="scientific">Lineolata rhizophorae</name>
    <dbReference type="NCBI Taxonomy" id="578093"/>
    <lineage>
        <taxon>Eukaryota</taxon>
        <taxon>Fungi</taxon>
        <taxon>Dikarya</taxon>
        <taxon>Ascomycota</taxon>
        <taxon>Pezizomycotina</taxon>
        <taxon>Dothideomycetes</taxon>
        <taxon>Dothideomycetes incertae sedis</taxon>
        <taxon>Lineolatales</taxon>
        <taxon>Lineolataceae</taxon>
        <taxon>Lineolata</taxon>
    </lineage>
</organism>
<feature type="domain" description="J" evidence="9">
    <location>
        <begin position="395"/>
        <end position="464"/>
    </location>
</feature>
<dbReference type="InterPro" id="IPR019734">
    <property type="entry name" value="TPR_rpt"/>
</dbReference>
<dbReference type="InterPro" id="IPR051727">
    <property type="entry name" value="DnaJ_C3_Co-chaperones"/>
</dbReference>
<keyword evidence="5" id="KW-0256">Endoplasmic reticulum</keyword>
<feature type="region of interest" description="Disordered" evidence="8">
    <location>
        <begin position="458"/>
        <end position="481"/>
    </location>
</feature>